<evidence type="ECO:0000313" key="5">
    <source>
        <dbReference type="EMBL" id="UNK45584.1"/>
    </source>
</evidence>
<evidence type="ECO:0000259" key="4">
    <source>
        <dbReference type="PROSITE" id="PS50932"/>
    </source>
</evidence>
<dbReference type="SMART" id="SM00354">
    <property type="entry name" value="HTH_LACI"/>
    <property type="match status" value="1"/>
</dbReference>
<dbReference type="Gene3D" id="3.40.50.2300">
    <property type="match status" value="2"/>
</dbReference>
<dbReference type="SUPFAM" id="SSF53822">
    <property type="entry name" value="Periplasmic binding protein-like I"/>
    <property type="match status" value="1"/>
</dbReference>
<name>A0ABY3W5N2_9MICC</name>
<keyword evidence="6" id="KW-1185">Reference proteome</keyword>
<keyword evidence="3" id="KW-0804">Transcription</keyword>
<dbReference type="PANTHER" id="PTHR30146">
    <property type="entry name" value="LACI-RELATED TRANSCRIPTIONAL REPRESSOR"/>
    <property type="match status" value="1"/>
</dbReference>
<evidence type="ECO:0000256" key="2">
    <source>
        <dbReference type="ARBA" id="ARBA00023125"/>
    </source>
</evidence>
<protein>
    <submittedName>
        <fullName evidence="5">LacI family transcriptional regulator</fullName>
    </submittedName>
</protein>
<dbReference type="InterPro" id="IPR000843">
    <property type="entry name" value="HTH_LacI"/>
</dbReference>
<dbReference type="PROSITE" id="PS50932">
    <property type="entry name" value="HTH_LACI_2"/>
    <property type="match status" value="1"/>
</dbReference>
<reference evidence="5 6" key="1">
    <citation type="submission" date="2022-03" db="EMBL/GenBank/DDBJ databases">
        <title>Isotopic signatures of nitrous oxide derived from detoxification processes.</title>
        <authorList>
            <person name="Behrendt U."/>
            <person name="Buchen C."/>
            <person name="Well R."/>
            <person name="Ulrich A."/>
            <person name="Rohe L."/>
            <person name="Kolb S."/>
            <person name="Schloter M."/>
            <person name="Horn M.A."/>
            <person name="Augustin J."/>
        </authorList>
    </citation>
    <scope>NUCLEOTIDE SEQUENCE [LARGE SCALE GENOMIC DNA]</scope>
    <source>
        <strain evidence="5 6">S4-C24</strain>
    </source>
</reference>
<dbReference type="CDD" id="cd01392">
    <property type="entry name" value="HTH_LacI"/>
    <property type="match status" value="1"/>
</dbReference>
<dbReference type="SUPFAM" id="SSF47413">
    <property type="entry name" value="lambda repressor-like DNA-binding domains"/>
    <property type="match status" value="1"/>
</dbReference>
<evidence type="ECO:0000256" key="3">
    <source>
        <dbReference type="ARBA" id="ARBA00023163"/>
    </source>
</evidence>
<keyword evidence="2" id="KW-0238">DNA-binding</keyword>
<dbReference type="InterPro" id="IPR010982">
    <property type="entry name" value="Lambda_DNA-bd_dom_sf"/>
</dbReference>
<proteinExistence type="predicted"/>
<feature type="domain" description="HTH lacI-type" evidence="4">
    <location>
        <begin position="8"/>
        <end position="67"/>
    </location>
</feature>
<dbReference type="PANTHER" id="PTHR30146:SF109">
    <property type="entry name" value="HTH-TYPE TRANSCRIPTIONAL REGULATOR GALS"/>
    <property type="match status" value="1"/>
</dbReference>
<dbReference type="Pfam" id="PF13377">
    <property type="entry name" value="Peripla_BP_3"/>
    <property type="match status" value="1"/>
</dbReference>
<dbReference type="RefSeq" id="WP_241913779.1">
    <property type="nucleotide sequence ID" value="NZ_CP093326.1"/>
</dbReference>
<dbReference type="Proteomes" id="UP000829069">
    <property type="component" value="Chromosome"/>
</dbReference>
<keyword evidence="1" id="KW-0805">Transcription regulation</keyword>
<evidence type="ECO:0000313" key="6">
    <source>
        <dbReference type="Proteomes" id="UP000829069"/>
    </source>
</evidence>
<sequence>MESRSRPVTLRMIADEIGVNVSTVSRVINASDTEARRWASGEVIERIRAVVAERGYQRNPQAASLRTRRSGLVGVLVPRLQDYVLATIYEGIEEAATEQGISTFVTNSLDVPANQIARTEIMLSRRVDGLIFGDAHTGEPFLDELAERGVKFVLVSRRAGNHVSATCDDVMGGRLVAEHLLASGRRDVGVLAGQPYASTGIDRTAGIVQACRDAGIDIPPHRIVQGGFDAPGGHEAAAQMIEAGGCPDAIFAANDFAAIGAMGVLRERGISVPDDVAVVGYNDTPLAAELPIPLTTVRSPMHEMGRRGLDLLVALLRGDEVESVRLAPELVVRASSAAAPSKM</sequence>
<organism evidence="5 6">
    <name type="scientific">Arthrobacter sulfonylureivorans</name>
    <dbReference type="NCBI Taxonomy" id="2486855"/>
    <lineage>
        <taxon>Bacteria</taxon>
        <taxon>Bacillati</taxon>
        <taxon>Actinomycetota</taxon>
        <taxon>Actinomycetes</taxon>
        <taxon>Micrococcales</taxon>
        <taxon>Micrococcaceae</taxon>
        <taxon>Arthrobacter</taxon>
    </lineage>
</organism>
<gene>
    <name evidence="5" type="ORF">MNQ99_16965</name>
</gene>
<evidence type="ECO:0000256" key="1">
    <source>
        <dbReference type="ARBA" id="ARBA00023015"/>
    </source>
</evidence>
<dbReference type="InterPro" id="IPR046335">
    <property type="entry name" value="LacI/GalR-like_sensor"/>
</dbReference>
<dbReference type="EMBL" id="CP093326">
    <property type="protein sequence ID" value="UNK45584.1"/>
    <property type="molecule type" value="Genomic_DNA"/>
</dbReference>
<accession>A0ABY3W5N2</accession>
<dbReference type="CDD" id="cd06285">
    <property type="entry name" value="PBP1_LacI-like"/>
    <property type="match status" value="1"/>
</dbReference>
<dbReference type="Gene3D" id="1.10.260.40">
    <property type="entry name" value="lambda repressor-like DNA-binding domains"/>
    <property type="match status" value="1"/>
</dbReference>
<dbReference type="Pfam" id="PF00356">
    <property type="entry name" value="LacI"/>
    <property type="match status" value="1"/>
</dbReference>
<dbReference type="InterPro" id="IPR028082">
    <property type="entry name" value="Peripla_BP_I"/>
</dbReference>